<keyword evidence="5 7" id="KW-0653">Protein transport</keyword>
<dbReference type="EMBL" id="CAMXCT030004768">
    <property type="protein sequence ID" value="CAL4797596.1"/>
    <property type="molecule type" value="Genomic_DNA"/>
</dbReference>
<evidence type="ECO:0000313" key="12">
    <source>
        <dbReference type="EMBL" id="CAI4010284.1"/>
    </source>
</evidence>
<dbReference type="GO" id="GO:0005634">
    <property type="term" value="C:nucleus"/>
    <property type="evidence" value="ECO:0007669"/>
    <property type="project" value="UniProtKB-SubCell"/>
</dbReference>
<dbReference type="GO" id="GO:0000055">
    <property type="term" value="P:ribosomal large subunit export from nucleus"/>
    <property type="evidence" value="ECO:0007669"/>
    <property type="project" value="TreeGrafter"/>
</dbReference>
<feature type="compositionally biased region" description="Acidic residues" evidence="8">
    <location>
        <begin position="500"/>
        <end position="509"/>
    </location>
</feature>
<comment type="subcellular location">
    <subcellularLocation>
        <location evidence="7">Cytoplasm</location>
    </subcellularLocation>
    <subcellularLocation>
        <location evidence="7">Nucleus</location>
    </subcellularLocation>
</comment>
<feature type="region of interest" description="Disordered" evidence="8">
    <location>
        <begin position="451"/>
        <end position="526"/>
    </location>
</feature>
<feature type="compositionally biased region" description="Acidic residues" evidence="8">
    <location>
        <begin position="452"/>
        <end position="463"/>
    </location>
</feature>
<evidence type="ECO:0000256" key="4">
    <source>
        <dbReference type="ARBA" id="ARBA00022490"/>
    </source>
</evidence>
<comment type="caution">
    <text evidence="12">The sequence shown here is derived from an EMBL/GenBank/DDBJ whole genome shotgun (WGS) entry which is preliminary data.</text>
</comment>
<dbReference type="InterPro" id="IPR007064">
    <property type="entry name" value="Nmd3_N"/>
</dbReference>
<dbReference type="InterPro" id="IPR048898">
    <property type="entry name" value="OB_NMD3"/>
</dbReference>
<dbReference type="Pfam" id="PF21193">
    <property type="entry name" value="NMD_SH3"/>
    <property type="match status" value="1"/>
</dbReference>
<dbReference type="Pfam" id="PF21192">
    <property type="entry name" value="OB_NMD3"/>
    <property type="match status" value="1"/>
</dbReference>
<evidence type="ECO:0000313" key="14">
    <source>
        <dbReference type="Proteomes" id="UP001152797"/>
    </source>
</evidence>
<dbReference type="PANTHER" id="PTHR12746">
    <property type="entry name" value="NONSENSE-MEDIATED MRNA DECAY PROTEIN 3"/>
    <property type="match status" value="1"/>
</dbReference>
<dbReference type="AlphaFoldDB" id="A0A9P1DH26"/>
<evidence type="ECO:0000256" key="8">
    <source>
        <dbReference type="SAM" id="MobiDB-lite"/>
    </source>
</evidence>
<comment type="similarity">
    <text evidence="1 7">Belongs to the NMD3 family.</text>
</comment>
<dbReference type="EMBL" id="CAMXCT010004768">
    <property type="protein sequence ID" value="CAI4010284.1"/>
    <property type="molecule type" value="Genomic_DNA"/>
</dbReference>
<keyword evidence="6 7" id="KW-0539">Nucleus</keyword>
<proteinExistence type="inferred from homology"/>
<dbReference type="Pfam" id="PF04981">
    <property type="entry name" value="NMD3"/>
    <property type="match status" value="1"/>
</dbReference>
<feature type="compositionally biased region" description="Basic and acidic residues" evidence="8">
    <location>
        <begin position="464"/>
        <end position="478"/>
    </location>
</feature>
<sequence>MGMKRNHDISMESTHGATTALCCSCGVPMVPNQSMRCAACLKAEVSITDGISRKVVLQRCRNCTRYNKPPWTACEPESRELLGICLKKIRGLGKDVRLVDAAFVWTEEHAMRIRVKITVQNEVAQSCVLQQTMVVEFQIVNQQCEDCQKSFTPHAYNAIVQVRQKVPHRRTFCYLEQLILKSDAHAKVTSLKETREGLDFYFETKSHAQSAAWSCLELPGAAWSWSCGLRRFADFVEAHVPTKSKQSKHLISHDANSNSYNFKYTIMCELCPICVDDVVHVPKGHSATLNGAPPLLLCHKVTNAIKFVDPISLRSYDIPTAEYWKRPVDSVCRTEHLTEYVVLNVEPVQKSEAAARQNTPVKKWMSLADVEVARACDLGVNDDRLIVRTHLGGILRPGRRVMGYDLRTVNVSGIDDEAFQGRCPDVVLVKKAYKRKNKRTWELKRLTKEAAEGEDPIDDDADMEALKRNLEEDPELRKSVNMYRAAEAPQQGGEEKADAAEEEDSDSDAPEVPLAELLEGLELRDD</sequence>
<dbReference type="PANTHER" id="PTHR12746:SF2">
    <property type="entry name" value="60S RIBOSOMAL EXPORT PROTEIN NMD3"/>
    <property type="match status" value="1"/>
</dbReference>
<dbReference type="InterPro" id="IPR048899">
    <property type="entry name" value="NMD_SH3"/>
</dbReference>
<evidence type="ECO:0000256" key="1">
    <source>
        <dbReference type="ARBA" id="ARBA00009794"/>
    </source>
</evidence>
<feature type="domain" description="Nmd3 N-terminal" evidence="9">
    <location>
        <begin position="22"/>
        <end position="211"/>
    </location>
</feature>
<keyword evidence="14" id="KW-1185">Reference proteome</keyword>
<evidence type="ECO:0000313" key="13">
    <source>
        <dbReference type="EMBL" id="CAL1163659.1"/>
    </source>
</evidence>
<evidence type="ECO:0000256" key="3">
    <source>
        <dbReference type="ARBA" id="ARBA00022448"/>
    </source>
</evidence>
<evidence type="ECO:0000256" key="7">
    <source>
        <dbReference type="RuleBase" id="RU364108"/>
    </source>
</evidence>
<dbReference type="InterPro" id="IPR039768">
    <property type="entry name" value="Nmd3"/>
</dbReference>
<accession>A0A9P1DH26</accession>
<evidence type="ECO:0000259" key="11">
    <source>
        <dbReference type="Pfam" id="PF21193"/>
    </source>
</evidence>
<organism evidence="12">
    <name type="scientific">Cladocopium goreaui</name>
    <dbReference type="NCBI Taxonomy" id="2562237"/>
    <lineage>
        <taxon>Eukaryota</taxon>
        <taxon>Sar</taxon>
        <taxon>Alveolata</taxon>
        <taxon>Dinophyceae</taxon>
        <taxon>Suessiales</taxon>
        <taxon>Symbiodiniaceae</taxon>
        <taxon>Cladocopium</taxon>
    </lineage>
</organism>
<feature type="domain" description="60S ribosomal export protein NMD3 OB-fold" evidence="10">
    <location>
        <begin position="337"/>
        <end position="431"/>
    </location>
</feature>
<reference evidence="12" key="1">
    <citation type="submission" date="2022-10" db="EMBL/GenBank/DDBJ databases">
        <authorList>
            <person name="Chen Y."/>
            <person name="Dougan E. K."/>
            <person name="Chan C."/>
            <person name="Rhodes N."/>
            <person name="Thang M."/>
        </authorList>
    </citation>
    <scope>NUCLEOTIDE SEQUENCE</scope>
</reference>
<evidence type="ECO:0000256" key="6">
    <source>
        <dbReference type="ARBA" id="ARBA00023242"/>
    </source>
</evidence>
<comment type="function">
    <text evidence="7">Acts as an adapter for the XPO1/CRM1-mediated export of the 60S ribosomal subunit.</text>
</comment>
<evidence type="ECO:0000259" key="9">
    <source>
        <dbReference type="Pfam" id="PF04981"/>
    </source>
</evidence>
<dbReference type="EMBL" id="CAMXCT020004768">
    <property type="protein sequence ID" value="CAL1163659.1"/>
    <property type="molecule type" value="Genomic_DNA"/>
</dbReference>
<keyword evidence="3 7" id="KW-0813">Transport</keyword>
<dbReference type="GO" id="GO:0043023">
    <property type="term" value="F:ribosomal large subunit binding"/>
    <property type="evidence" value="ECO:0007669"/>
    <property type="project" value="InterPro"/>
</dbReference>
<dbReference type="Proteomes" id="UP001152797">
    <property type="component" value="Unassembled WGS sequence"/>
</dbReference>
<keyword evidence="4 7" id="KW-0963">Cytoplasm</keyword>
<name>A0A9P1DH26_9DINO</name>
<dbReference type="GO" id="GO:0015031">
    <property type="term" value="P:protein transport"/>
    <property type="evidence" value="ECO:0007669"/>
    <property type="project" value="UniProtKB-KW"/>
</dbReference>
<evidence type="ECO:0000259" key="10">
    <source>
        <dbReference type="Pfam" id="PF21192"/>
    </source>
</evidence>
<reference evidence="13" key="2">
    <citation type="submission" date="2024-04" db="EMBL/GenBank/DDBJ databases">
        <authorList>
            <person name="Chen Y."/>
            <person name="Shah S."/>
            <person name="Dougan E. K."/>
            <person name="Thang M."/>
            <person name="Chan C."/>
        </authorList>
    </citation>
    <scope>NUCLEOTIDE SEQUENCE [LARGE SCALE GENOMIC DNA]</scope>
</reference>
<protein>
    <recommendedName>
        <fullName evidence="2 7">60S ribosomal export protein NMD3</fullName>
    </recommendedName>
</protein>
<dbReference type="GO" id="GO:0005737">
    <property type="term" value="C:cytoplasm"/>
    <property type="evidence" value="ECO:0007669"/>
    <property type="project" value="UniProtKB-SubCell"/>
</dbReference>
<dbReference type="OrthoDB" id="444718at2759"/>
<gene>
    <name evidence="12" type="ORF">C1SCF055_LOCUS35562</name>
</gene>
<feature type="domain" description="60S ribosomal export protein NMD3 SH3" evidence="11">
    <location>
        <begin position="273"/>
        <end position="319"/>
    </location>
</feature>
<evidence type="ECO:0000256" key="5">
    <source>
        <dbReference type="ARBA" id="ARBA00022927"/>
    </source>
</evidence>
<evidence type="ECO:0000256" key="2">
    <source>
        <dbReference type="ARBA" id="ARBA00017035"/>
    </source>
</evidence>